<protein>
    <submittedName>
        <fullName evidence="2">Chromosome 2, complete genome</fullName>
    </submittedName>
</protein>
<feature type="region of interest" description="Disordered" evidence="1">
    <location>
        <begin position="1"/>
        <end position="25"/>
    </location>
</feature>
<sequence>MSFAWNKNEANRKQTQDRPKTETHCREKYYLDPSSNKPHTHRPAMVVENHLISDHIVFAPEPNNDEEHVENRIIRLGDAK</sequence>
<dbReference type="AlphaFoldDB" id="A0A098DCK9"/>
<dbReference type="EnsemblFungi" id="CEF76684">
    <property type="protein sequence ID" value="CEF76684"/>
    <property type="gene ID" value="FGRRES_20123"/>
</dbReference>
<keyword evidence="4" id="KW-1185">Reference proteome</keyword>
<reference evidence="2 4" key="3">
    <citation type="journal article" date="2015" name="BMC Genomics">
        <title>The completed genome sequence of the pathogenic ascomycete fungus Fusarium graminearum.</title>
        <authorList>
            <person name="King R."/>
            <person name="Urban M."/>
            <person name="Hammond-Kosack M.C."/>
            <person name="Hassani-Pak K."/>
            <person name="Hammond-Kosack K.E."/>
        </authorList>
    </citation>
    <scope>NUCLEOTIDE SEQUENCE [LARGE SCALE GENOMIC DNA]</scope>
    <source>
        <strain evidence="4">ATCC MYA-4620 / CBS 123657 / FGSC 9075 / NRRL 31084 / PH-1</strain>
        <strain evidence="2">PH-1</strain>
    </source>
</reference>
<accession>A0A0E0RZK9</accession>
<gene>
    <name evidence="2" type="ORF">FGRAMPH1_01T09763</name>
</gene>
<evidence type="ECO:0000313" key="4">
    <source>
        <dbReference type="Proteomes" id="UP000070720"/>
    </source>
</evidence>
<dbReference type="EMBL" id="HG970333">
    <property type="protein sequence ID" value="CEF76684.1"/>
    <property type="molecule type" value="Genomic_DNA"/>
</dbReference>
<evidence type="ECO:0000313" key="2">
    <source>
        <dbReference type="EMBL" id="CEF76684.1"/>
    </source>
</evidence>
<accession>A0A098DCK9</accession>
<dbReference type="VEuPathDB" id="FungiDB:FGRAMPH1_01G09763"/>
<evidence type="ECO:0000313" key="3">
    <source>
        <dbReference type="EnsemblFungi" id="CEF76684"/>
    </source>
</evidence>
<reference evidence="3 4" key="2">
    <citation type="journal article" date="2010" name="Nature">
        <title>Comparative genomics reveals mobile pathogenicity chromosomes in Fusarium.</title>
        <authorList>
            <person name="Ma L.J."/>
            <person name="van der Does H.C."/>
            <person name="Borkovich K.A."/>
            <person name="Coleman J.J."/>
            <person name="Daboussi M.J."/>
            <person name="Di Pietro A."/>
            <person name="Dufresne M."/>
            <person name="Freitag M."/>
            <person name="Grabherr M."/>
            <person name="Henrissat B."/>
            <person name="Houterman P.M."/>
            <person name="Kang S."/>
            <person name="Shim W.B."/>
            <person name="Woloshuk C."/>
            <person name="Xie X."/>
            <person name="Xu J.R."/>
            <person name="Antoniw J."/>
            <person name="Baker S.E."/>
            <person name="Bluhm B.H."/>
            <person name="Breakspear A."/>
            <person name="Brown D.W."/>
            <person name="Butchko R.A."/>
            <person name="Chapman S."/>
            <person name="Coulson R."/>
            <person name="Coutinho P.M."/>
            <person name="Danchin E.G."/>
            <person name="Diener A."/>
            <person name="Gale L.R."/>
            <person name="Gardiner D.M."/>
            <person name="Goff S."/>
            <person name="Hammond-Kosack K.E."/>
            <person name="Hilburn K."/>
            <person name="Hua-Van A."/>
            <person name="Jonkers W."/>
            <person name="Kazan K."/>
            <person name="Kodira C.D."/>
            <person name="Koehrsen M."/>
            <person name="Kumar L."/>
            <person name="Lee Y.H."/>
            <person name="Li L."/>
            <person name="Manners J.M."/>
            <person name="Miranda-Saavedra D."/>
            <person name="Mukherjee M."/>
            <person name="Park G."/>
            <person name="Park J."/>
            <person name="Park S.Y."/>
            <person name="Proctor R.H."/>
            <person name="Regev A."/>
            <person name="Ruiz-Roldan M.C."/>
            <person name="Sain D."/>
            <person name="Sakthikumar S."/>
            <person name="Sykes S."/>
            <person name="Schwartz D.C."/>
            <person name="Turgeon B.G."/>
            <person name="Wapinski I."/>
            <person name="Yoder O."/>
            <person name="Young S."/>
            <person name="Zeng Q."/>
            <person name="Zhou S."/>
            <person name="Galagan J."/>
            <person name="Cuomo C.A."/>
            <person name="Kistler H.C."/>
            <person name="Rep M."/>
        </authorList>
    </citation>
    <scope>GENOME REANNOTATION</scope>
    <source>
        <strain evidence="4">ATCC MYA-4620 / CBS 123657 / FGSC 9075 / NRRL 31084 / PH-1</strain>
        <strain evidence="3">PH-1 / ATCC MYA-4620 / FGSC 9075 / NRRL 31084</strain>
    </source>
</reference>
<reference evidence="3" key="4">
    <citation type="submission" date="2017-01" db="UniProtKB">
        <authorList>
            <consortium name="EnsemblFungi"/>
        </authorList>
    </citation>
    <scope>IDENTIFICATION</scope>
    <source>
        <strain evidence="3">PH-1 / ATCC MYA-4620 / FGSC 9075 / NRRL 31084</strain>
    </source>
</reference>
<feature type="compositionally biased region" description="Basic and acidic residues" evidence="1">
    <location>
        <begin position="9"/>
        <end position="25"/>
    </location>
</feature>
<name>A0A098DCK9_GIBZE</name>
<proteinExistence type="predicted"/>
<organism evidence="2 4">
    <name type="scientific">Gibberella zeae (strain ATCC MYA-4620 / CBS 123657 / FGSC 9075 / NRRL 31084 / PH-1)</name>
    <name type="common">Wheat head blight fungus</name>
    <name type="synonym">Fusarium graminearum</name>
    <dbReference type="NCBI Taxonomy" id="229533"/>
    <lineage>
        <taxon>Eukaryota</taxon>
        <taxon>Fungi</taxon>
        <taxon>Dikarya</taxon>
        <taxon>Ascomycota</taxon>
        <taxon>Pezizomycotina</taxon>
        <taxon>Sordariomycetes</taxon>
        <taxon>Hypocreomycetidae</taxon>
        <taxon>Hypocreales</taxon>
        <taxon>Nectriaceae</taxon>
        <taxon>Fusarium</taxon>
    </lineage>
</organism>
<reference evidence="3 4" key="1">
    <citation type="journal article" date="2007" name="Science">
        <title>The Fusarium graminearum genome reveals a link between localized polymorphism and pathogen specialization.</title>
        <authorList>
            <person name="Cuomo C.A."/>
            <person name="Gueldener U."/>
            <person name="Xu J.-R."/>
            <person name="Trail F."/>
            <person name="Turgeon B.G."/>
            <person name="Di Pietro A."/>
            <person name="Walton J.D."/>
            <person name="Ma L.-J."/>
            <person name="Baker S.E."/>
            <person name="Rep M."/>
            <person name="Adam G."/>
            <person name="Antoniw J."/>
            <person name="Baldwin T."/>
            <person name="Calvo S.E."/>
            <person name="Chang Y.-L."/>
            <person name="DeCaprio D."/>
            <person name="Gale L.R."/>
            <person name="Gnerre S."/>
            <person name="Goswami R.S."/>
            <person name="Hammond-Kosack K."/>
            <person name="Harris L.J."/>
            <person name="Hilburn K."/>
            <person name="Kennell J.C."/>
            <person name="Kroken S."/>
            <person name="Magnuson J.K."/>
            <person name="Mannhaupt G."/>
            <person name="Mauceli E.W."/>
            <person name="Mewes H.-W."/>
            <person name="Mitterbauer R."/>
            <person name="Muehlbauer G."/>
            <person name="Muensterkoetter M."/>
            <person name="Nelson D."/>
            <person name="O'Donnell K."/>
            <person name="Ouellet T."/>
            <person name="Qi W."/>
            <person name="Quesneville H."/>
            <person name="Roncero M.I.G."/>
            <person name="Seong K.-Y."/>
            <person name="Tetko I.V."/>
            <person name="Urban M."/>
            <person name="Waalwijk C."/>
            <person name="Ward T.J."/>
            <person name="Yao J."/>
            <person name="Birren B.W."/>
            <person name="Kistler H.C."/>
        </authorList>
    </citation>
    <scope>NUCLEOTIDE SEQUENCE [LARGE SCALE GENOMIC DNA]</scope>
    <source>
        <strain evidence="4">ATCC MYA-4620 / CBS 123657 / FGSC 9075 / NRRL 31084 / PH-1</strain>
        <strain evidence="3">PH-1 / ATCC MYA-4620 / FGSC 9075 / NRRL 31084</strain>
    </source>
</reference>
<dbReference type="InParanoid" id="A0A098DCK9"/>
<evidence type="ECO:0000256" key="1">
    <source>
        <dbReference type="SAM" id="MobiDB-lite"/>
    </source>
</evidence>
<dbReference type="Proteomes" id="UP000070720">
    <property type="component" value="Chromosome 2"/>
</dbReference>